<dbReference type="RefSeq" id="WP_120025983.1">
    <property type="nucleotide sequence ID" value="NZ_QZFV01000120.1"/>
</dbReference>
<accession>A0A419HSG5</accession>
<name>A0A419HSG5_9PSEU</name>
<reference evidence="3 4" key="1">
    <citation type="submission" date="2018-09" db="EMBL/GenBank/DDBJ databases">
        <title>YIM PH 21725 draft genome.</title>
        <authorList>
            <person name="Miao C."/>
        </authorList>
    </citation>
    <scope>NUCLEOTIDE SEQUENCE [LARGE SCALE GENOMIC DNA]</scope>
    <source>
        <strain evidence="4">YIM PH21725</strain>
    </source>
</reference>
<evidence type="ECO:0000313" key="3">
    <source>
        <dbReference type="EMBL" id="RJQ79554.1"/>
    </source>
</evidence>
<feature type="transmembrane region" description="Helical" evidence="1">
    <location>
        <begin position="63"/>
        <end position="83"/>
    </location>
</feature>
<evidence type="ECO:0000259" key="2">
    <source>
        <dbReference type="Pfam" id="PF13559"/>
    </source>
</evidence>
<organism evidence="3 4">
    <name type="scientific">Amycolatopsis panacis</name>
    <dbReference type="NCBI Taxonomy" id="2340917"/>
    <lineage>
        <taxon>Bacteria</taxon>
        <taxon>Bacillati</taxon>
        <taxon>Actinomycetota</taxon>
        <taxon>Actinomycetes</taxon>
        <taxon>Pseudonocardiales</taxon>
        <taxon>Pseudonocardiaceae</taxon>
        <taxon>Amycolatopsis</taxon>
    </lineage>
</organism>
<comment type="caution">
    <text evidence="3">The sequence shown here is derived from an EMBL/GenBank/DDBJ whole genome shotgun (WGS) entry which is preliminary data.</text>
</comment>
<protein>
    <submittedName>
        <fullName evidence="3">DUF4129 domain-containing protein</fullName>
    </submittedName>
</protein>
<dbReference type="Proteomes" id="UP000285112">
    <property type="component" value="Unassembled WGS sequence"/>
</dbReference>
<keyword evidence="1" id="KW-1133">Transmembrane helix</keyword>
<dbReference type="EMBL" id="QZFV01000120">
    <property type="protein sequence ID" value="RJQ79554.1"/>
    <property type="molecule type" value="Genomic_DNA"/>
</dbReference>
<dbReference type="AlphaFoldDB" id="A0A419HSG5"/>
<keyword evidence="1" id="KW-0812">Transmembrane</keyword>
<keyword evidence="4" id="KW-1185">Reference proteome</keyword>
<sequence length="211" mass="22917">MVIFRLTDVPVDIDRDPARLRAIEELRDPAYSAARPGLFQQIMQWLGQRISELLAELNGVPGGPLGVLLVLGLLIVLIVVVRLRIGRVGRAARAVGEVFTGRRRSSDEYRRAAGEAAARGQLADAVRESFRALVRGLEERTVLDERSGRTADEAAAEAGVLLPDLAEDLAAAARLFDDVHYGGRPGTEAGYQMLTGLDERVQRAKPVLVDA</sequence>
<dbReference type="OrthoDB" id="3389322at2"/>
<dbReference type="Pfam" id="PF13559">
    <property type="entry name" value="DUF4129"/>
    <property type="match status" value="1"/>
</dbReference>
<proteinExistence type="predicted"/>
<evidence type="ECO:0000256" key="1">
    <source>
        <dbReference type="SAM" id="Phobius"/>
    </source>
</evidence>
<dbReference type="InterPro" id="IPR025403">
    <property type="entry name" value="TgpA-like_C"/>
</dbReference>
<evidence type="ECO:0000313" key="4">
    <source>
        <dbReference type="Proteomes" id="UP000285112"/>
    </source>
</evidence>
<feature type="domain" description="Protein-glutamine gamma-glutamyltransferase-like C-terminal" evidence="2">
    <location>
        <begin position="130"/>
        <end position="193"/>
    </location>
</feature>
<gene>
    <name evidence="3" type="ORF">D5S19_25850</name>
</gene>
<keyword evidence="1" id="KW-0472">Membrane</keyword>